<proteinExistence type="predicted"/>
<dbReference type="STRING" id="561061.SAMN05660862_0334"/>
<dbReference type="SUPFAM" id="SSF143011">
    <property type="entry name" value="RelE-like"/>
    <property type="match status" value="1"/>
</dbReference>
<gene>
    <name evidence="2" type="ORF">SAMN05660862_0334</name>
</gene>
<organism evidence="2 3">
    <name type="scientific">Sphingobacterium psychroaquaticum</name>
    <dbReference type="NCBI Taxonomy" id="561061"/>
    <lineage>
        <taxon>Bacteria</taxon>
        <taxon>Pseudomonadati</taxon>
        <taxon>Bacteroidota</taxon>
        <taxon>Sphingobacteriia</taxon>
        <taxon>Sphingobacteriales</taxon>
        <taxon>Sphingobacteriaceae</taxon>
        <taxon>Sphingobacterium</taxon>
    </lineage>
</organism>
<sequence length="100" mass="12082">MTKYNIRFHKLAEKEYIEAYLWYEEKLKGLGAKFESSVEKKVNLIANNPEQYQIKFNQYRECKIGVFPFVLVFKIYEQLRIVLILAVFHTSKNPINKYRK</sequence>
<keyword evidence="3" id="KW-1185">Reference proteome</keyword>
<dbReference type="EMBL" id="FXAU01000001">
    <property type="protein sequence ID" value="SMG07974.1"/>
    <property type="molecule type" value="Genomic_DNA"/>
</dbReference>
<dbReference type="RefSeq" id="WP_085471231.1">
    <property type="nucleotide sequence ID" value="NZ_FXAU01000001.1"/>
</dbReference>
<accession>A0A1X7I1H2</accession>
<dbReference type="InterPro" id="IPR007712">
    <property type="entry name" value="RelE/ParE_toxin"/>
</dbReference>
<dbReference type="Proteomes" id="UP000192980">
    <property type="component" value="Unassembled WGS sequence"/>
</dbReference>
<name>A0A1X7I1H2_9SPHI</name>
<evidence type="ECO:0000256" key="1">
    <source>
        <dbReference type="ARBA" id="ARBA00022649"/>
    </source>
</evidence>
<dbReference type="AlphaFoldDB" id="A0A1X7I1H2"/>
<reference evidence="2 3" key="1">
    <citation type="submission" date="2017-04" db="EMBL/GenBank/DDBJ databases">
        <authorList>
            <person name="Afonso C.L."/>
            <person name="Miller P.J."/>
            <person name="Scott M.A."/>
            <person name="Spackman E."/>
            <person name="Goraichik I."/>
            <person name="Dimitrov K.M."/>
            <person name="Suarez D.L."/>
            <person name="Swayne D.E."/>
        </authorList>
    </citation>
    <scope>NUCLEOTIDE SEQUENCE [LARGE SCALE GENOMIC DNA]</scope>
    <source>
        <strain evidence="2 3">DSM 22418</strain>
    </source>
</reference>
<dbReference type="Pfam" id="PF05016">
    <property type="entry name" value="ParE_toxin"/>
    <property type="match status" value="1"/>
</dbReference>
<evidence type="ECO:0000313" key="3">
    <source>
        <dbReference type="Proteomes" id="UP000192980"/>
    </source>
</evidence>
<evidence type="ECO:0000313" key="2">
    <source>
        <dbReference type="EMBL" id="SMG07974.1"/>
    </source>
</evidence>
<keyword evidence="1" id="KW-1277">Toxin-antitoxin system</keyword>
<dbReference type="InterPro" id="IPR035093">
    <property type="entry name" value="RelE/ParE_toxin_dom_sf"/>
</dbReference>
<protein>
    <submittedName>
        <fullName evidence="2">ParE toxin of type II toxin-antitoxin system, parDE</fullName>
    </submittedName>
</protein>
<dbReference type="Gene3D" id="3.30.2310.20">
    <property type="entry name" value="RelE-like"/>
    <property type="match status" value="1"/>
</dbReference>
<dbReference type="OrthoDB" id="595476at2"/>